<accession>A0A091E430</accession>
<name>A0A091E430_FUKDA</name>
<protein>
    <submittedName>
        <fullName evidence="2">Uncharacterized protein</fullName>
    </submittedName>
</protein>
<feature type="region of interest" description="Disordered" evidence="1">
    <location>
        <begin position="63"/>
        <end position="91"/>
    </location>
</feature>
<reference evidence="2 3" key="1">
    <citation type="submission" date="2013-11" db="EMBL/GenBank/DDBJ databases">
        <title>The Damaraland mole rat (Fukomys damarensis) genome and evolution of African mole rats.</title>
        <authorList>
            <person name="Gladyshev V.N."/>
            <person name="Fang X."/>
        </authorList>
    </citation>
    <scope>NUCLEOTIDE SEQUENCE [LARGE SCALE GENOMIC DNA]</scope>
    <source>
        <tissue evidence="2">Liver</tissue>
    </source>
</reference>
<organism evidence="2 3">
    <name type="scientific">Fukomys damarensis</name>
    <name type="common">Damaraland mole rat</name>
    <name type="synonym">Cryptomys damarensis</name>
    <dbReference type="NCBI Taxonomy" id="885580"/>
    <lineage>
        <taxon>Eukaryota</taxon>
        <taxon>Metazoa</taxon>
        <taxon>Chordata</taxon>
        <taxon>Craniata</taxon>
        <taxon>Vertebrata</taxon>
        <taxon>Euteleostomi</taxon>
        <taxon>Mammalia</taxon>
        <taxon>Eutheria</taxon>
        <taxon>Euarchontoglires</taxon>
        <taxon>Glires</taxon>
        <taxon>Rodentia</taxon>
        <taxon>Hystricomorpha</taxon>
        <taxon>Bathyergidae</taxon>
        <taxon>Fukomys</taxon>
    </lineage>
</organism>
<sequence>MRLRWRGAFRTLIPAAVSTEPFHQRGADVRVTALCTLRLTQMGLDSHCVTSVVQAGLAMQRSREGLKPPSAGSVAPCSCRSSRDSSSSEVQPLELHCVGC</sequence>
<evidence type="ECO:0000313" key="3">
    <source>
        <dbReference type="Proteomes" id="UP000028990"/>
    </source>
</evidence>
<keyword evidence="3" id="KW-1185">Reference proteome</keyword>
<dbReference type="Proteomes" id="UP000028990">
    <property type="component" value="Unassembled WGS sequence"/>
</dbReference>
<feature type="compositionally biased region" description="Low complexity" evidence="1">
    <location>
        <begin position="77"/>
        <end position="88"/>
    </location>
</feature>
<gene>
    <name evidence="2" type="ORF">H920_01087</name>
</gene>
<dbReference type="AlphaFoldDB" id="A0A091E430"/>
<dbReference type="EMBL" id="KN120821">
    <property type="protein sequence ID" value="KFO37478.1"/>
    <property type="molecule type" value="Genomic_DNA"/>
</dbReference>
<evidence type="ECO:0000256" key="1">
    <source>
        <dbReference type="SAM" id="MobiDB-lite"/>
    </source>
</evidence>
<evidence type="ECO:0000313" key="2">
    <source>
        <dbReference type="EMBL" id="KFO37478.1"/>
    </source>
</evidence>
<proteinExistence type="predicted"/>